<keyword evidence="5 8" id="KW-0472">Membrane</keyword>
<feature type="transmembrane region" description="Helical" evidence="8">
    <location>
        <begin position="764"/>
        <end position="787"/>
    </location>
</feature>
<evidence type="ECO:0000256" key="7">
    <source>
        <dbReference type="SAM" id="MobiDB-lite"/>
    </source>
</evidence>
<dbReference type="InterPro" id="IPR000203">
    <property type="entry name" value="GPS"/>
</dbReference>
<gene>
    <name evidence="11" type="primary">LOC118427114</name>
</gene>
<protein>
    <submittedName>
        <fullName evidence="11">Polycystic kidney disease protein 1-like 2</fullName>
    </submittedName>
</protein>
<evidence type="ECO:0000256" key="8">
    <source>
        <dbReference type="SAM" id="Phobius"/>
    </source>
</evidence>
<feature type="domain" description="PLAT" evidence="9">
    <location>
        <begin position="477"/>
        <end position="595"/>
    </location>
</feature>
<feature type="transmembrane region" description="Helical" evidence="8">
    <location>
        <begin position="432"/>
        <end position="452"/>
    </location>
</feature>
<dbReference type="Proteomes" id="UP000001554">
    <property type="component" value="Chromosome 12"/>
</dbReference>
<dbReference type="Gene3D" id="2.60.220.50">
    <property type="match status" value="1"/>
</dbReference>
<feature type="transmembrane region" description="Helical" evidence="8">
    <location>
        <begin position="638"/>
        <end position="659"/>
    </location>
</feature>
<dbReference type="AlphaFoldDB" id="A0A9J7M1J7"/>
<feature type="transmembrane region" description="Helical" evidence="8">
    <location>
        <begin position="807"/>
        <end position="830"/>
    </location>
</feature>
<dbReference type="InterPro" id="IPR036392">
    <property type="entry name" value="PLAT/LH2_dom_sf"/>
</dbReference>
<feature type="transmembrane region" description="Helical" evidence="8">
    <location>
        <begin position="683"/>
        <end position="704"/>
    </location>
</feature>
<evidence type="ECO:0000313" key="10">
    <source>
        <dbReference type="Proteomes" id="UP000001554"/>
    </source>
</evidence>
<dbReference type="InterPro" id="IPR051223">
    <property type="entry name" value="Polycystin"/>
</dbReference>
<sequence>MAERLQDLDVTKQPPESLEATASEMVQSLSNIIEATDTTVEKTKAVTATASKDSIQEEDLLAMTPDQLDQAKADKQRAKDEAEQKEQKATDAAKQVSTKTFKAAKAVSTFVLKTKTPGSPPVVIDSPKLSMTLEKSEPSMLANKTVDTREGFFKMPAAIVAGLHGTSDAVNIEVVSSRNNPFSWGQSANNINSPVMSLSLQGPDNDEIEVNGIAEPIEIRMEINPLKAPIAVTYEPATLTPEEDLYGDYTDVVTDYTYHCFDVTNVGYEMHIVIRPTNPDVETFAYLKEGEYPSSDDHNVSVAIPHDVSDESGKYSQEELEELRHSITVPQDMITQNGTWYLALQEMDPGSDAPNGPMTSNYSLQIIFFGCRYWDEAGDKWKGDGCKVSEYSTSRATICLCTHLTSFGAELFTPPNMIDFRTVFNKNIGENPYVLCTIIALVVIYLGMALLARRADQKDVLKWSVTALSDNRLIDSYHYEVTVYTGMRKGAGTKSNIFFILHGDNGKSRTRRLAGKGKEFSRGSVNQFLMSEMRDLGGLMSLQIWHDNGEENMDGSWYLNRVHVRDLQTNERSYFICDDWLAVNLGDGQIKRTLPVATEKEMVQFDQLFLSTVKKDFSDGHLWFSVFSRPTRSNFTRVQRVTCCLSLLFCTMVSNAMWYETEQKVKTVHAITIGSLTFTWHQMYVSIMSSLIIFPVNIGLVTLFRKVRPKESNLYDGVNSNKRKSSIVRTPDDKGSVNNIDIESAENNPGDETPAKKPFLLPPWMVYVAWIVAFLVTFTSAFFSVLYSLDWGPKKSVNWLTSMFLSFSLSLLVVDPIKVLAVAAILSCLLKKPSDEDNDSDEVKAKTLDQDDEWIYEIPPEDSEDEYEDEKIKEPDPEMLAKAREELATQAKMSDLLREIARYFLLVLVLMFIAYSHRDPNAYRAVETFRDSFVNVKLSLEQVRTPDDFWTWANDTLIPGIYTESWYNGKPTTIREQQFLSDKVSFRVGPARLRQLRVPPSTCFF</sequence>
<dbReference type="InterPro" id="IPR000434">
    <property type="entry name" value="PC1"/>
</dbReference>
<dbReference type="InterPro" id="IPR046338">
    <property type="entry name" value="GAIN_dom_sf"/>
</dbReference>
<evidence type="ECO:0000256" key="5">
    <source>
        <dbReference type="ARBA" id="ARBA00023136"/>
    </source>
</evidence>
<feature type="compositionally biased region" description="Basic and acidic residues" evidence="7">
    <location>
        <begin position="70"/>
        <end position="91"/>
    </location>
</feature>
<evidence type="ECO:0000256" key="4">
    <source>
        <dbReference type="ARBA" id="ARBA00022989"/>
    </source>
</evidence>
<comment type="subcellular location">
    <subcellularLocation>
        <location evidence="1">Membrane</location>
        <topology evidence="1">Multi-pass membrane protein</topology>
    </subcellularLocation>
</comment>
<dbReference type="FunFam" id="2.60.60.20:FF:000022">
    <property type="entry name" value="Uncharacterized protein"/>
    <property type="match status" value="1"/>
</dbReference>
<comment type="similarity">
    <text evidence="2">Belongs to the polycystin family.</text>
</comment>
<evidence type="ECO:0000313" key="11">
    <source>
        <dbReference type="RefSeq" id="XP_035692643.1"/>
    </source>
</evidence>
<dbReference type="Pfam" id="PF01477">
    <property type="entry name" value="PLAT"/>
    <property type="match status" value="1"/>
</dbReference>
<evidence type="ECO:0000256" key="2">
    <source>
        <dbReference type="ARBA" id="ARBA00007200"/>
    </source>
</evidence>
<reference evidence="10" key="1">
    <citation type="journal article" date="2020" name="Nat. Ecol. Evol.">
        <title>Deeply conserved synteny resolves early events in vertebrate evolution.</title>
        <authorList>
            <person name="Simakov O."/>
            <person name="Marletaz F."/>
            <person name="Yue J.X."/>
            <person name="O'Connell B."/>
            <person name="Jenkins J."/>
            <person name="Brandt A."/>
            <person name="Calef R."/>
            <person name="Tung C.H."/>
            <person name="Huang T.K."/>
            <person name="Schmutz J."/>
            <person name="Satoh N."/>
            <person name="Yu J.K."/>
            <person name="Putnam N.H."/>
            <person name="Green R.E."/>
            <person name="Rokhsar D.S."/>
        </authorList>
    </citation>
    <scope>NUCLEOTIDE SEQUENCE [LARGE SCALE GENOMIC DNA]</scope>
    <source>
        <strain evidence="10">S238N-H82</strain>
    </source>
</reference>
<dbReference type="KEGG" id="bfo:118427114"/>
<dbReference type="Gene3D" id="2.60.60.20">
    <property type="entry name" value="PLAT/LH2 domain"/>
    <property type="match status" value="1"/>
</dbReference>
<dbReference type="Pfam" id="PF01825">
    <property type="entry name" value="GPS"/>
    <property type="match status" value="1"/>
</dbReference>
<dbReference type="SMART" id="SM00308">
    <property type="entry name" value="LH2"/>
    <property type="match status" value="1"/>
</dbReference>
<dbReference type="InterPro" id="IPR001024">
    <property type="entry name" value="PLAT/LH2_dom"/>
</dbReference>
<dbReference type="PROSITE" id="PS50095">
    <property type="entry name" value="PLAT"/>
    <property type="match status" value="1"/>
</dbReference>
<dbReference type="GeneID" id="118427114"/>
<evidence type="ECO:0000259" key="9">
    <source>
        <dbReference type="PROSITE" id="PS50095"/>
    </source>
</evidence>
<dbReference type="Pfam" id="PF20519">
    <property type="entry name" value="Polycystin_dom"/>
    <property type="match status" value="1"/>
</dbReference>
<name>A0A9J7M1J7_BRAFL</name>
<proteinExistence type="inferred from homology"/>
<keyword evidence="3 8" id="KW-0812">Transmembrane</keyword>
<comment type="caution">
    <text evidence="6">Lacks conserved residue(s) required for the propagation of feature annotation.</text>
</comment>
<keyword evidence="4 8" id="KW-1133">Transmembrane helix</keyword>
<dbReference type="SUPFAM" id="SSF49723">
    <property type="entry name" value="Lipase/lipooxygenase domain (PLAT/LH2 domain)"/>
    <property type="match status" value="1"/>
</dbReference>
<dbReference type="PANTHER" id="PTHR10877">
    <property type="entry name" value="POLYCYSTIN FAMILY MEMBER"/>
    <property type="match status" value="1"/>
</dbReference>
<evidence type="ECO:0000256" key="6">
    <source>
        <dbReference type="PROSITE-ProRule" id="PRU00152"/>
    </source>
</evidence>
<dbReference type="InterPro" id="IPR046791">
    <property type="entry name" value="Polycystin_dom"/>
</dbReference>
<accession>A0A9J7M1J7</accession>
<feature type="transmembrane region" description="Helical" evidence="8">
    <location>
        <begin position="900"/>
        <end position="917"/>
    </location>
</feature>
<dbReference type="GO" id="GO:0016020">
    <property type="term" value="C:membrane"/>
    <property type="evidence" value="ECO:0007669"/>
    <property type="project" value="UniProtKB-SubCell"/>
</dbReference>
<feature type="region of interest" description="Disordered" evidence="7">
    <location>
        <begin position="70"/>
        <end position="93"/>
    </location>
</feature>
<evidence type="ECO:0000256" key="1">
    <source>
        <dbReference type="ARBA" id="ARBA00004141"/>
    </source>
</evidence>
<reference evidence="11" key="2">
    <citation type="submission" date="2025-08" db="UniProtKB">
        <authorList>
            <consortium name="RefSeq"/>
        </authorList>
    </citation>
    <scope>IDENTIFICATION</scope>
    <source>
        <strain evidence="11">S238N-H82</strain>
        <tissue evidence="11">Testes</tissue>
    </source>
</reference>
<keyword evidence="10" id="KW-1185">Reference proteome</keyword>
<evidence type="ECO:0000256" key="3">
    <source>
        <dbReference type="ARBA" id="ARBA00022692"/>
    </source>
</evidence>
<dbReference type="OrthoDB" id="444119at2759"/>
<dbReference type="OMA" id="EMHIVIR"/>
<dbReference type="RefSeq" id="XP_035692643.1">
    <property type="nucleotide sequence ID" value="XM_035836750.1"/>
</dbReference>
<organism evidence="10 11">
    <name type="scientific">Branchiostoma floridae</name>
    <name type="common">Florida lancelet</name>
    <name type="synonym">Amphioxus</name>
    <dbReference type="NCBI Taxonomy" id="7739"/>
    <lineage>
        <taxon>Eukaryota</taxon>
        <taxon>Metazoa</taxon>
        <taxon>Chordata</taxon>
        <taxon>Cephalochordata</taxon>
        <taxon>Leptocardii</taxon>
        <taxon>Amphioxiformes</taxon>
        <taxon>Branchiostomatidae</taxon>
        <taxon>Branchiostoma</taxon>
    </lineage>
</organism>
<dbReference type="PRINTS" id="PR00500">
    <property type="entry name" value="POLYCYSTIN1"/>
</dbReference>
<dbReference type="SMART" id="SM00303">
    <property type="entry name" value="GPS"/>
    <property type="match status" value="1"/>
</dbReference>
<dbReference type="PANTHER" id="PTHR10877:SF194">
    <property type="entry name" value="LOCATION OF VULVA DEFECTIVE 1"/>
    <property type="match status" value="1"/>
</dbReference>